<comment type="caution">
    <text evidence="4">The sequence shown here is derived from an EMBL/GenBank/DDBJ whole genome shotgun (WGS) entry which is preliminary data.</text>
</comment>
<dbReference type="InterPro" id="IPR046349">
    <property type="entry name" value="C1-like_sf"/>
</dbReference>
<evidence type="ECO:0000313" key="4">
    <source>
        <dbReference type="EMBL" id="KAH8696551.1"/>
    </source>
</evidence>
<dbReference type="RefSeq" id="XP_046071487.1">
    <property type="nucleotide sequence ID" value="XM_046214175.1"/>
</dbReference>
<evidence type="ECO:0000313" key="5">
    <source>
        <dbReference type="Proteomes" id="UP001201262"/>
    </source>
</evidence>
<proteinExistence type="predicted"/>
<dbReference type="InterPro" id="IPR002219">
    <property type="entry name" value="PKC_DAG/PE"/>
</dbReference>
<dbReference type="EMBL" id="JAJTJA010000007">
    <property type="protein sequence ID" value="KAH8696551.1"/>
    <property type="molecule type" value="Genomic_DNA"/>
</dbReference>
<dbReference type="SUPFAM" id="SSF57889">
    <property type="entry name" value="Cysteine-rich domain"/>
    <property type="match status" value="1"/>
</dbReference>
<keyword evidence="1" id="KW-0479">Metal-binding</keyword>
<keyword evidence="5" id="KW-1185">Reference proteome</keyword>
<feature type="domain" description="Phorbol-ester/DAG-type" evidence="3">
    <location>
        <begin position="439"/>
        <end position="497"/>
    </location>
</feature>
<accession>A0AAD4KU13</accession>
<protein>
    <recommendedName>
        <fullName evidence="3">Phorbol-ester/DAG-type domain-containing protein</fullName>
    </recommendedName>
</protein>
<evidence type="ECO:0000256" key="2">
    <source>
        <dbReference type="ARBA" id="ARBA00022833"/>
    </source>
</evidence>
<dbReference type="GeneID" id="70244462"/>
<evidence type="ECO:0000256" key="1">
    <source>
        <dbReference type="ARBA" id="ARBA00022723"/>
    </source>
</evidence>
<keyword evidence="2" id="KW-0862">Zinc</keyword>
<dbReference type="GO" id="GO:0046872">
    <property type="term" value="F:metal ion binding"/>
    <property type="evidence" value="ECO:0007669"/>
    <property type="project" value="UniProtKB-KW"/>
</dbReference>
<dbReference type="Proteomes" id="UP001201262">
    <property type="component" value="Unassembled WGS sequence"/>
</dbReference>
<reference evidence="4" key="1">
    <citation type="submission" date="2021-12" db="EMBL/GenBank/DDBJ databases">
        <title>Convergent genome expansion in fungi linked to evolution of root-endophyte symbiosis.</title>
        <authorList>
            <consortium name="DOE Joint Genome Institute"/>
            <person name="Ke Y.-H."/>
            <person name="Bonito G."/>
            <person name="Liao H.-L."/>
            <person name="Looney B."/>
            <person name="Rojas-Flechas A."/>
            <person name="Nash J."/>
            <person name="Hameed K."/>
            <person name="Schadt C."/>
            <person name="Martin F."/>
            <person name="Crous P.W."/>
            <person name="Miettinen O."/>
            <person name="Magnuson J.K."/>
            <person name="Labbe J."/>
            <person name="Jacobson D."/>
            <person name="Doktycz M.J."/>
            <person name="Veneault-Fourrey C."/>
            <person name="Kuo A."/>
            <person name="Mondo S."/>
            <person name="Calhoun S."/>
            <person name="Riley R."/>
            <person name="Ohm R."/>
            <person name="LaButti K."/>
            <person name="Andreopoulos B."/>
            <person name="Pangilinan J."/>
            <person name="Nolan M."/>
            <person name="Tritt A."/>
            <person name="Clum A."/>
            <person name="Lipzen A."/>
            <person name="Daum C."/>
            <person name="Barry K."/>
            <person name="Grigoriev I.V."/>
            <person name="Vilgalys R."/>
        </authorList>
    </citation>
    <scope>NUCLEOTIDE SEQUENCE</scope>
    <source>
        <strain evidence="4">PMI_201</strain>
    </source>
</reference>
<gene>
    <name evidence="4" type="ORF">BGW36DRAFT_360380</name>
</gene>
<sequence length="533" mass="60902">MNTLEQPTIEEEITSIYKKTYNQRGLIRYHRYYREPADKPDLKTDKKIASNEAKLNYLEKKLKNLQLLLDEQAAGWEIVFIQTQNDHDEVWKHASPGPDLAKRLPESHKLDLMIQDNNRTNPVLGIRFMLYQLQTTLVGYQELKSGKEFCLDAEDRWLAFARSNNRDNLELMERSAKKEAEAAKDLFQILEPKIYFLGLTLRHYESVLEGYAKSAMLSPYRVWLWGDTSNLTSIDVLEGKIVAENKNEPLKKGRLSVHIQSIIGINGTFISIEPYNFWEMPTARSSKTIYYTEWTGKEISLDYEDVDTRTEIELLIYVSDNTDLKIPVGALWLRVSDIIHSNNAASHQDAGSTTIDTWFKIAPEGKIHIKLVFTIPVAASNQALTGANLVEHLEQTLEENDRRVLEYHRLGTLSFLVPCLETTEEAKQHYRMKLDPSESHQFVPFFNVSANWCCHCGFYLSQGQGNCEGANRRCEKCGLTCHAQCQALMLHPMSLTCRILANALCKSLATSVTSLDLFMDQGHNIHATVASFN</sequence>
<name>A0AAD4KU13_9EURO</name>
<dbReference type="PROSITE" id="PS50081">
    <property type="entry name" value="ZF_DAG_PE_2"/>
    <property type="match status" value="1"/>
</dbReference>
<dbReference type="AlphaFoldDB" id="A0AAD4KU13"/>
<evidence type="ECO:0000259" key="3">
    <source>
        <dbReference type="PROSITE" id="PS50081"/>
    </source>
</evidence>
<organism evidence="4 5">
    <name type="scientific">Talaromyces proteolyticus</name>
    <dbReference type="NCBI Taxonomy" id="1131652"/>
    <lineage>
        <taxon>Eukaryota</taxon>
        <taxon>Fungi</taxon>
        <taxon>Dikarya</taxon>
        <taxon>Ascomycota</taxon>
        <taxon>Pezizomycotina</taxon>
        <taxon>Eurotiomycetes</taxon>
        <taxon>Eurotiomycetidae</taxon>
        <taxon>Eurotiales</taxon>
        <taxon>Trichocomaceae</taxon>
        <taxon>Talaromyces</taxon>
        <taxon>Talaromyces sect. Bacilispori</taxon>
    </lineage>
</organism>
<dbReference type="Gene3D" id="3.30.60.20">
    <property type="match status" value="1"/>
</dbReference>